<protein>
    <submittedName>
        <fullName evidence="3">Uncharacterized protein</fullName>
    </submittedName>
</protein>
<reference evidence="3" key="1">
    <citation type="submission" date="2015-08" db="EMBL/GenBank/DDBJ databases">
        <authorList>
            <person name="Babu N.S."/>
            <person name="Beckwith C.J."/>
            <person name="Beseler K.G."/>
            <person name="Brison A."/>
            <person name="Carone J.V."/>
            <person name="Caskin T.P."/>
            <person name="Diamond M."/>
            <person name="Durham M.E."/>
            <person name="Foxe J.M."/>
            <person name="Go M."/>
            <person name="Henderson B.A."/>
            <person name="Jones I.B."/>
            <person name="McGettigan J.A."/>
            <person name="Micheletti S.J."/>
            <person name="Nasrallah M.E."/>
            <person name="Ortiz D."/>
            <person name="Piller C.R."/>
            <person name="Privatt S.R."/>
            <person name="Schneider S.L."/>
            <person name="Sharp S."/>
            <person name="Smith T.C."/>
            <person name="Stanton J.D."/>
            <person name="Ullery H.E."/>
            <person name="Wilson R.J."/>
            <person name="Serrano M.G."/>
            <person name="Buck G."/>
            <person name="Lee V."/>
            <person name="Wang Y."/>
            <person name="Carvalho R."/>
            <person name="Voegtly L."/>
            <person name="Shi R."/>
            <person name="Duckworth R."/>
            <person name="Johnson A."/>
            <person name="Loviza R."/>
            <person name="Walstead R."/>
            <person name="Shah Z."/>
            <person name="Kiflezghi M."/>
            <person name="Wade K."/>
            <person name="Ball S.L."/>
            <person name="Bradley K.W."/>
            <person name="Asai D.J."/>
            <person name="Bowman C.A."/>
            <person name="Russell D.A."/>
            <person name="Pope W.H."/>
            <person name="Jacobs-Sera D."/>
            <person name="Hendrix R.W."/>
            <person name="Hatfull G.F."/>
        </authorList>
    </citation>
    <scope>NUCLEOTIDE SEQUENCE</scope>
</reference>
<name>A0A1D1ZUB8_AUXPR</name>
<feature type="compositionally biased region" description="Low complexity" evidence="1">
    <location>
        <begin position="136"/>
        <end position="149"/>
    </location>
</feature>
<keyword evidence="2" id="KW-0472">Membrane</keyword>
<feature type="transmembrane region" description="Helical" evidence="2">
    <location>
        <begin position="42"/>
        <end position="64"/>
    </location>
</feature>
<feature type="region of interest" description="Disordered" evidence="1">
    <location>
        <begin position="65"/>
        <end position="159"/>
    </location>
</feature>
<evidence type="ECO:0000256" key="2">
    <source>
        <dbReference type="SAM" id="Phobius"/>
    </source>
</evidence>
<gene>
    <name evidence="3" type="ORF">g.913</name>
</gene>
<feature type="compositionally biased region" description="Basic residues" evidence="1">
    <location>
        <begin position="65"/>
        <end position="75"/>
    </location>
</feature>
<keyword evidence="2" id="KW-0812">Transmembrane</keyword>
<dbReference type="AlphaFoldDB" id="A0A1D1ZUB8"/>
<keyword evidence="2" id="KW-1133">Transmembrane helix</keyword>
<accession>A0A1D1ZUB8</accession>
<organism evidence="3">
    <name type="scientific">Auxenochlorella protothecoides</name>
    <name type="common">Green microalga</name>
    <name type="synonym">Chlorella protothecoides</name>
    <dbReference type="NCBI Taxonomy" id="3075"/>
    <lineage>
        <taxon>Eukaryota</taxon>
        <taxon>Viridiplantae</taxon>
        <taxon>Chlorophyta</taxon>
        <taxon>core chlorophytes</taxon>
        <taxon>Trebouxiophyceae</taxon>
        <taxon>Chlorellales</taxon>
        <taxon>Chlorellaceae</taxon>
        <taxon>Auxenochlorella</taxon>
    </lineage>
</organism>
<dbReference type="EMBL" id="GDKF01008058">
    <property type="protein sequence ID" value="JAT70564.1"/>
    <property type="molecule type" value="Transcribed_RNA"/>
</dbReference>
<feature type="non-terminal residue" evidence="3">
    <location>
        <position position="1"/>
    </location>
</feature>
<sequence>EKVSHYLRVHVIIGNSRRKMSKYAVDWEELVAALKGAPKHQIFLPSVVGLAIVLLTVIAFSALTSKKKSARKGKGPKSPAGTIIVDGVRRSTRAHRAPVSDDFLSPITAKKTESRGASTPAGSASASPSPRKRPNRAAAVSETAAATPRRSTRRSTREL</sequence>
<evidence type="ECO:0000313" key="3">
    <source>
        <dbReference type="EMBL" id="JAT70564.1"/>
    </source>
</evidence>
<proteinExistence type="predicted"/>
<feature type="compositionally biased region" description="Basic residues" evidence="1">
    <location>
        <begin position="150"/>
        <end position="159"/>
    </location>
</feature>
<evidence type="ECO:0000256" key="1">
    <source>
        <dbReference type="SAM" id="MobiDB-lite"/>
    </source>
</evidence>
<feature type="compositionally biased region" description="Low complexity" evidence="1">
    <location>
        <begin position="115"/>
        <end position="129"/>
    </location>
</feature>